<name>A0A9X3E0U0_9HYPH</name>
<dbReference type="PROSITE" id="PS00061">
    <property type="entry name" value="ADH_SHORT"/>
    <property type="match status" value="1"/>
</dbReference>
<dbReference type="GO" id="GO:0016020">
    <property type="term" value="C:membrane"/>
    <property type="evidence" value="ECO:0007669"/>
    <property type="project" value="TreeGrafter"/>
</dbReference>
<dbReference type="RefSeq" id="WP_266337883.1">
    <property type="nucleotide sequence ID" value="NZ_JAPKNK010000002.1"/>
</dbReference>
<dbReference type="PANTHER" id="PTHR44196:SF1">
    <property type="entry name" value="DEHYDROGENASE_REDUCTASE SDR FAMILY MEMBER 7B"/>
    <property type="match status" value="1"/>
</dbReference>
<keyword evidence="6" id="KW-1185">Reference proteome</keyword>
<dbReference type="Pfam" id="PF00106">
    <property type="entry name" value="adh_short"/>
    <property type="match status" value="1"/>
</dbReference>
<dbReference type="InterPro" id="IPR036291">
    <property type="entry name" value="NAD(P)-bd_dom_sf"/>
</dbReference>
<gene>
    <name evidence="5" type="ORF">OSH07_06960</name>
</gene>
<accession>A0A9X3E0U0</accession>
<protein>
    <submittedName>
        <fullName evidence="5">SDR family oxidoreductase</fullName>
    </submittedName>
</protein>
<keyword evidence="2" id="KW-0560">Oxidoreductase</keyword>
<organism evidence="5 6">
    <name type="scientific">Kaistia nematophila</name>
    <dbReference type="NCBI Taxonomy" id="2994654"/>
    <lineage>
        <taxon>Bacteria</taxon>
        <taxon>Pseudomonadati</taxon>
        <taxon>Pseudomonadota</taxon>
        <taxon>Alphaproteobacteria</taxon>
        <taxon>Hyphomicrobiales</taxon>
        <taxon>Kaistiaceae</taxon>
        <taxon>Kaistia</taxon>
    </lineage>
</organism>
<dbReference type="SMART" id="SM00822">
    <property type="entry name" value="PKS_KR"/>
    <property type="match status" value="1"/>
</dbReference>
<dbReference type="PRINTS" id="PR00080">
    <property type="entry name" value="SDRFAMILY"/>
</dbReference>
<dbReference type="InterPro" id="IPR020904">
    <property type="entry name" value="Sc_DH/Rdtase_CS"/>
</dbReference>
<dbReference type="Gene3D" id="3.40.50.720">
    <property type="entry name" value="NAD(P)-binding Rossmann-like Domain"/>
    <property type="match status" value="1"/>
</dbReference>
<comment type="caution">
    <text evidence="5">The sequence shown here is derived from an EMBL/GenBank/DDBJ whole genome shotgun (WGS) entry which is preliminary data.</text>
</comment>
<dbReference type="SUPFAM" id="SSF51735">
    <property type="entry name" value="NAD(P)-binding Rossmann-fold domains"/>
    <property type="match status" value="1"/>
</dbReference>
<dbReference type="PRINTS" id="PR00081">
    <property type="entry name" value="GDHRDH"/>
</dbReference>
<dbReference type="AlphaFoldDB" id="A0A9X3E0U0"/>
<evidence type="ECO:0000313" key="5">
    <source>
        <dbReference type="EMBL" id="MCX5568928.1"/>
    </source>
</evidence>
<dbReference type="InterPro" id="IPR057326">
    <property type="entry name" value="KR_dom"/>
</dbReference>
<feature type="domain" description="Ketoreductase" evidence="4">
    <location>
        <begin position="8"/>
        <end position="185"/>
    </location>
</feature>
<dbReference type="PANTHER" id="PTHR44196">
    <property type="entry name" value="DEHYDROGENASE/REDUCTASE SDR FAMILY MEMBER 7B"/>
    <property type="match status" value="1"/>
</dbReference>
<evidence type="ECO:0000259" key="4">
    <source>
        <dbReference type="SMART" id="SM00822"/>
    </source>
</evidence>
<evidence type="ECO:0000256" key="3">
    <source>
        <dbReference type="RuleBase" id="RU000363"/>
    </source>
</evidence>
<dbReference type="Proteomes" id="UP001144805">
    <property type="component" value="Unassembled WGS sequence"/>
</dbReference>
<evidence type="ECO:0000256" key="2">
    <source>
        <dbReference type="ARBA" id="ARBA00023002"/>
    </source>
</evidence>
<evidence type="ECO:0000256" key="1">
    <source>
        <dbReference type="ARBA" id="ARBA00006484"/>
    </source>
</evidence>
<comment type="similarity">
    <text evidence="1 3">Belongs to the short-chain dehydrogenases/reductases (SDR) family.</text>
</comment>
<proteinExistence type="inferred from homology"/>
<reference evidence="5" key="1">
    <citation type="submission" date="2022-11" db="EMBL/GenBank/DDBJ databases">
        <title>Biodiversity and phylogenetic relationships of bacteria.</title>
        <authorList>
            <person name="Machado R.A.R."/>
            <person name="Bhat A."/>
            <person name="Loulou A."/>
            <person name="Kallel S."/>
        </authorList>
    </citation>
    <scope>NUCLEOTIDE SEQUENCE</scope>
    <source>
        <strain evidence="5">K-TC2</strain>
    </source>
</reference>
<dbReference type="GO" id="GO:0016616">
    <property type="term" value="F:oxidoreductase activity, acting on the CH-OH group of donors, NAD or NADP as acceptor"/>
    <property type="evidence" value="ECO:0007669"/>
    <property type="project" value="UniProtKB-ARBA"/>
</dbReference>
<dbReference type="InterPro" id="IPR002347">
    <property type="entry name" value="SDR_fam"/>
</dbReference>
<dbReference type="FunFam" id="3.40.50.720:FF:000047">
    <property type="entry name" value="NADP-dependent L-serine/L-allo-threonine dehydrogenase"/>
    <property type="match status" value="1"/>
</dbReference>
<dbReference type="EMBL" id="JAPKNK010000002">
    <property type="protein sequence ID" value="MCX5568928.1"/>
    <property type="molecule type" value="Genomic_DNA"/>
</dbReference>
<sequence length="243" mass="25574">MSRDLKGKVALVTGASSGIGRAMARMLAGQGVRLALVGRSAERLQAVRSEFPDAEALVIAADLTKPAEVERTIAETVARFGQIDILLANAGLYLSGDLVDGKADDFDEVIGVNINAVFRAVRAVLPGMIERGSGEVIVTSSVAGHQAIPWEPVYSATKHAVQAFVHGVRRQVAPHGVRVGAVAPGVVLNELWGYSDPGVIAAKAAAREGLLSEDIADAVLFMLTRPANVTIRDLVILPQNQDI</sequence>
<dbReference type="CDD" id="cd05233">
    <property type="entry name" value="SDR_c"/>
    <property type="match status" value="1"/>
</dbReference>
<evidence type="ECO:0000313" key="6">
    <source>
        <dbReference type="Proteomes" id="UP001144805"/>
    </source>
</evidence>